<dbReference type="GO" id="GO:0005737">
    <property type="term" value="C:cytoplasm"/>
    <property type="evidence" value="ECO:0007669"/>
    <property type="project" value="UniProtKB-SubCell"/>
</dbReference>
<dbReference type="GO" id="GO:0006952">
    <property type="term" value="P:defense response"/>
    <property type="evidence" value="ECO:0007669"/>
    <property type="project" value="UniProtKB-KW"/>
</dbReference>
<dbReference type="PANTHER" id="PTHR46898">
    <property type="entry name" value="SENESCENCE-ASSOCIATED CARBOXYLESTERASE 101"/>
    <property type="match status" value="1"/>
</dbReference>
<reference evidence="9" key="1">
    <citation type="journal article" date="2016" name="Nat. Genet.">
        <title>A high-quality carrot genome assembly provides new insights into carotenoid accumulation and asterid genome evolution.</title>
        <authorList>
            <person name="Iorizzo M."/>
            <person name="Ellison S."/>
            <person name="Senalik D."/>
            <person name="Zeng P."/>
            <person name="Satapoomin P."/>
            <person name="Huang J."/>
            <person name="Bowman M."/>
            <person name="Iovene M."/>
            <person name="Sanseverino W."/>
            <person name="Cavagnaro P."/>
            <person name="Yildiz M."/>
            <person name="Macko-Podgorni A."/>
            <person name="Moranska E."/>
            <person name="Grzebelus E."/>
            <person name="Grzebelus D."/>
            <person name="Ashrafi H."/>
            <person name="Zheng Z."/>
            <person name="Cheng S."/>
            <person name="Spooner D."/>
            <person name="Van Deynze A."/>
            <person name="Simon P."/>
        </authorList>
    </citation>
    <scope>NUCLEOTIDE SEQUENCE</scope>
    <source>
        <tissue evidence="9">Leaf</tissue>
    </source>
</reference>
<dbReference type="InterPro" id="IPR044603">
    <property type="entry name" value="SAG101-like"/>
</dbReference>
<dbReference type="Pfam" id="PF01764">
    <property type="entry name" value="Lipase_3"/>
    <property type="match status" value="1"/>
</dbReference>
<comment type="subcellular location">
    <subcellularLocation>
        <location evidence="2">Cytoplasm</location>
    </subcellularLocation>
    <subcellularLocation>
        <location evidence="1">Nucleus</location>
    </subcellularLocation>
</comment>
<dbReference type="GO" id="GO:0052689">
    <property type="term" value="F:carboxylic ester hydrolase activity"/>
    <property type="evidence" value="ECO:0007669"/>
    <property type="project" value="InterPro"/>
</dbReference>
<evidence type="ECO:0000256" key="3">
    <source>
        <dbReference type="ARBA" id="ARBA00022490"/>
    </source>
</evidence>
<proteinExistence type="predicted"/>
<evidence type="ECO:0008006" key="11">
    <source>
        <dbReference type="Google" id="ProtNLM"/>
    </source>
</evidence>
<protein>
    <recommendedName>
        <fullName evidence="11">Fungal lipase-like domain-containing protein</fullName>
    </recommendedName>
</protein>
<evidence type="ECO:0000256" key="2">
    <source>
        <dbReference type="ARBA" id="ARBA00004496"/>
    </source>
</evidence>
<dbReference type="GO" id="GO:0005634">
    <property type="term" value="C:nucleus"/>
    <property type="evidence" value="ECO:0007669"/>
    <property type="project" value="UniProtKB-SubCell"/>
</dbReference>
<dbReference type="Gene3D" id="3.40.50.1820">
    <property type="entry name" value="alpha/beta hydrolase"/>
    <property type="match status" value="1"/>
</dbReference>
<dbReference type="InterPro" id="IPR041266">
    <property type="entry name" value="EDS1_EP"/>
</dbReference>
<dbReference type="GO" id="GO:0006629">
    <property type="term" value="P:lipid metabolic process"/>
    <property type="evidence" value="ECO:0007669"/>
    <property type="project" value="InterPro"/>
</dbReference>
<sequence>MIPLHKPNGSKKLSNGILDFANMAVCSGLLVTAYDAIPEVSSRTQNVSSVSYKDYGGESGSGPRIIAFVSCEGRGDSDCNNDDHALVDSGYERFPLFVLLNTKVNPVVSISRAAVQLFASVFDELSLLKDQIDINRPLIITGRALGGSVASLFTLWLLDTIYLKTAKTPLCLTFGSPLLGDNALQQAISERPTWISCFLHVISNQDPVLRYLAKGHMPFGAALFISESGCACFEDPQSILELIKATSLGELEDSQIIDYGSMLKKLRYNAICQGRKEEVDTCDISDPVQCGITLQLLAIGAIEPENSETSPLIPRIRRNLEIFQRGKKNNFDQTKKLNEVKIYMAYMGWYKKLSKNQGGYYDCYKTAESKSIKEGKTKEEIVRHQRILNQYWKHMVKEIDRMPKREGAINIRPRLLYAGTNYRRMVEPLDIAVYYRQGKKDYINKGRSQHYKLLEEWEKGSSKPAERHKVSSTTEDSCFWAHVEEALIACRYLTEENDSSSEVKESWHQNLLEFEAYVMDLIRMHTLSPETFQEGSSFLQWWKDYKKLKGIGYESELTNFMNNQKVGNDLLVFDEYKELS</sequence>
<keyword evidence="10" id="KW-1185">Reference proteome</keyword>
<evidence type="ECO:0000313" key="10">
    <source>
        <dbReference type="Proteomes" id="UP000077755"/>
    </source>
</evidence>
<gene>
    <name evidence="9" type="ORF">DCAR_0206835</name>
</gene>
<keyword evidence="6" id="KW-0539">Nucleus</keyword>
<dbReference type="AlphaFoldDB" id="A0AAF0WCW9"/>
<keyword evidence="4" id="KW-0378">Hydrolase</keyword>
<evidence type="ECO:0000256" key="1">
    <source>
        <dbReference type="ARBA" id="ARBA00004123"/>
    </source>
</evidence>
<evidence type="ECO:0000256" key="6">
    <source>
        <dbReference type="ARBA" id="ARBA00023242"/>
    </source>
</evidence>
<evidence type="ECO:0000259" key="8">
    <source>
        <dbReference type="Pfam" id="PF18117"/>
    </source>
</evidence>
<keyword evidence="5" id="KW-0611">Plant defense</keyword>
<dbReference type="Pfam" id="PF18117">
    <property type="entry name" value="EDS1_EP"/>
    <property type="match status" value="1"/>
</dbReference>
<feature type="domain" description="Fungal lipase-type" evidence="7">
    <location>
        <begin position="116"/>
        <end position="211"/>
    </location>
</feature>
<keyword evidence="3" id="KW-0963">Cytoplasm</keyword>
<dbReference type="Proteomes" id="UP000077755">
    <property type="component" value="Chromosome 2"/>
</dbReference>
<evidence type="ECO:0000256" key="5">
    <source>
        <dbReference type="ARBA" id="ARBA00022821"/>
    </source>
</evidence>
<feature type="domain" description="EDS1 EP" evidence="8">
    <location>
        <begin position="347"/>
        <end position="560"/>
    </location>
</feature>
<organism evidence="9 10">
    <name type="scientific">Daucus carota subsp. sativus</name>
    <name type="common">Carrot</name>
    <dbReference type="NCBI Taxonomy" id="79200"/>
    <lineage>
        <taxon>Eukaryota</taxon>
        <taxon>Viridiplantae</taxon>
        <taxon>Streptophyta</taxon>
        <taxon>Embryophyta</taxon>
        <taxon>Tracheophyta</taxon>
        <taxon>Spermatophyta</taxon>
        <taxon>Magnoliopsida</taxon>
        <taxon>eudicotyledons</taxon>
        <taxon>Gunneridae</taxon>
        <taxon>Pentapetalae</taxon>
        <taxon>asterids</taxon>
        <taxon>campanulids</taxon>
        <taxon>Apiales</taxon>
        <taxon>Apiaceae</taxon>
        <taxon>Apioideae</taxon>
        <taxon>Scandiceae</taxon>
        <taxon>Daucinae</taxon>
        <taxon>Daucus</taxon>
        <taxon>Daucus sect. Daucus</taxon>
    </lineage>
</organism>
<dbReference type="SUPFAM" id="SSF53474">
    <property type="entry name" value="alpha/beta-Hydrolases"/>
    <property type="match status" value="1"/>
</dbReference>
<evidence type="ECO:0000259" key="7">
    <source>
        <dbReference type="Pfam" id="PF01764"/>
    </source>
</evidence>
<evidence type="ECO:0000313" key="9">
    <source>
        <dbReference type="EMBL" id="WOG87605.1"/>
    </source>
</evidence>
<reference evidence="9" key="2">
    <citation type="submission" date="2022-03" db="EMBL/GenBank/DDBJ databases">
        <title>Draft title - Genomic analysis of global carrot germplasm unveils the trajectory of domestication and the origin of high carotenoid orange carrot.</title>
        <authorList>
            <person name="Iorizzo M."/>
            <person name="Ellison S."/>
            <person name="Senalik D."/>
            <person name="Macko-Podgorni A."/>
            <person name="Grzebelus D."/>
            <person name="Bostan H."/>
            <person name="Rolling W."/>
            <person name="Curaba J."/>
            <person name="Simon P."/>
        </authorList>
    </citation>
    <scope>NUCLEOTIDE SEQUENCE</scope>
    <source>
        <tissue evidence="9">Leaf</tissue>
    </source>
</reference>
<dbReference type="EMBL" id="CP093344">
    <property type="protein sequence ID" value="WOG87605.1"/>
    <property type="molecule type" value="Genomic_DNA"/>
</dbReference>
<evidence type="ECO:0000256" key="4">
    <source>
        <dbReference type="ARBA" id="ARBA00022801"/>
    </source>
</evidence>
<dbReference type="InterPro" id="IPR029058">
    <property type="entry name" value="AB_hydrolase_fold"/>
</dbReference>
<accession>A0AAF0WCW9</accession>
<dbReference type="InterPro" id="IPR002921">
    <property type="entry name" value="Fungal_lipase-type"/>
</dbReference>
<name>A0AAF0WCW9_DAUCS</name>
<dbReference type="PANTHER" id="PTHR46898:SF3">
    <property type="entry name" value="FUNGAL LIPASE-LIKE DOMAIN-CONTAINING PROTEIN"/>
    <property type="match status" value="1"/>
</dbReference>